<evidence type="ECO:0000313" key="1">
    <source>
        <dbReference type="EMBL" id="KAJ8485513.1"/>
    </source>
</evidence>
<gene>
    <name evidence="1" type="ORF">OPV22_017998</name>
</gene>
<keyword evidence="2" id="KW-1185">Reference proteome</keyword>
<name>A0AAV8QXN5_ENSVE</name>
<organism evidence="1 2">
    <name type="scientific">Ensete ventricosum</name>
    <name type="common">Abyssinian banana</name>
    <name type="synonym">Musa ensete</name>
    <dbReference type="NCBI Taxonomy" id="4639"/>
    <lineage>
        <taxon>Eukaryota</taxon>
        <taxon>Viridiplantae</taxon>
        <taxon>Streptophyta</taxon>
        <taxon>Embryophyta</taxon>
        <taxon>Tracheophyta</taxon>
        <taxon>Spermatophyta</taxon>
        <taxon>Magnoliopsida</taxon>
        <taxon>Liliopsida</taxon>
        <taxon>Zingiberales</taxon>
        <taxon>Musaceae</taxon>
        <taxon>Ensete</taxon>
    </lineage>
</organism>
<dbReference type="AlphaFoldDB" id="A0AAV8QXN5"/>
<reference evidence="1 2" key="1">
    <citation type="submission" date="2022-12" db="EMBL/GenBank/DDBJ databases">
        <title>Chromosome-scale assembly of the Ensete ventricosum genome.</title>
        <authorList>
            <person name="Dussert Y."/>
            <person name="Stocks J."/>
            <person name="Wendawek A."/>
            <person name="Woldeyes F."/>
            <person name="Nichols R.A."/>
            <person name="Borrell J.S."/>
        </authorList>
    </citation>
    <scope>NUCLEOTIDE SEQUENCE [LARGE SCALE GENOMIC DNA]</scope>
    <source>
        <strain evidence="2">cv. Maze</strain>
        <tissue evidence="1">Seeds</tissue>
    </source>
</reference>
<evidence type="ECO:0000313" key="2">
    <source>
        <dbReference type="Proteomes" id="UP001222027"/>
    </source>
</evidence>
<accession>A0AAV8QXN5</accession>
<sequence length="69" mass="7315">MASSPSSCKTRLRVCRCCIWASGSSSSLSPTPSSSTSTITLRYIAMGGMRAPFTGVVHPSLELIDKDHP</sequence>
<comment type="caution">
    <text evidence="1">The sequence shown here is derived from an EMBL/GenBank/DDBJ whole genome shotgun (WGS) entry which is preliminary data.</text>
</comment>
<dbReference type="EMBL" id="JAQQAF010000005">
    <property type="protein sequence ID" value="KAJ8485513.1"/>
    <property type="molecule type" value="Genomic_DNA"/>
</dbReference>
<dbReference type="Proteomes" id="UP001222027">
    <property type="component" value="Unassembled WGS sequence"/>
</dbReference>
<protein>
    <submittedName>
        <fullName evidence="1">Uncharacterized protein</fullName>
    </submittedName>
</protein>
<proteinExistence type="predicted"/>